<protein>
    <recommendedName>
        <fullName evidence="11">RecBCD enzyme subunit RecD</fullName>
        <ecNumber evidence="11">5.6.2.3</ecNumber>
    </recommendedName>
    <alternativeName>
        <fullName evidence="11">DNA 5'-3' helicase subunit RecD</fullName>
    </alternativeName>
    <alternativeName>
        <fullName evidence="11">Exonuclease V subunit RecD</fullName>
        <shortName evidence="11">ExoV subunit RecD</shortName>
    </alternativeName>
    <alternativeName>
        <fullName evidence="11">Helicase/nuclease RecBCD subunit RecD</fullName>
    </alternativeName>
</protein>
<dbReference type="Pfam" id="PF13538">
    <property type="entry name" value="UvrD_C_2"/>
    <property type="match status" value="1"/>
</dbReference>
<dbReference type="GO" id="GO:0009338">
    <property type="term" value="C:exodeoxyribonuclease V complex"/>
    <property type="evidence" value="ECO:0007669"/>
    <property type="project" value="InterPro"/>
</dbReference>
<dbReference type="EC" id="5.6.2.3" evidence="11"/>
<evidence type="ECO:0000313" key="14">
    <source>
        <dbReference type="EMBL" id="SER70058.1"/>
    </source>
</evidence>
<sequence>MNHTDGRVVSARGLLTPFTQAGLVDAPDVHVAAMLARTAGETDERVVLAAALAVRALRAGSVCLPLSQVHRLAASFAHREDPDPLHPQMDLQALPWPEPQQWSAALRASALVGDASAAPNSHPLRLVDEAIYLERYWCDQESVVTRLMARCGPADDVDEQVLSASLARLFGDDAHEAGQRMAVETAVRARTAVIAGGPGTGKTTTVARLVSAIADQFGGRPAPVRIGLAAPTGKAAARLSQALQDGQLSDQVGLAATRAVTLHRLLGARPGHSANHGPGNPLALDLVVVDEMSMVSLSLMARLLDALSDHTRLVMVGDPAQLTPVDAGAVLADITAVPLPGPDPQHAAIVELQHGFRFNANIAAFAHDVRSGDPDTVLSGMDANPSVEFVDCDPATVDLAGLPRLRADLVGQATALLGAAREGDVDGAIGALDSHRLLCAHRSGPYGVGRWSALAERVQRPARPAGEQQEWYLGRPLLATVNAAELGLSNGDTGIVVNTAQGIRAAMSNGRCYPPFLLTGVETMFALTVHKSQGSQFDRLTLILPSPDSPLLTRELIYTAITRARRQVRIIGPRESLAVAVRTPARRASGLTGQLLARLQPPGTA</sequence>
<comment type="function">
    <text evidence="11">A helicase/nuclease that prepares dsDNA breaks (DSB) for recombinational DNA repair. Binds to DSBs and unwinds DNA via a highly rapid and processive ATP-dependent bidirectional helicase activity. Unwinds dsDNA until it encounters a Chi (crossover hotspot instigator) sequence from the 3' direction. Cuts ssDNA a few nucleotides 3' to the Chi site. The properties and activities of the enzyme are changed at Chi. The Chi-altered holoenzyme produces a long 3'-ssDNA overhang and facilitates RecA-binding to the ssDNA for homologous DNA recombination and repair. Holoenzyme degrades any linearized DNA that is unable to undergo homologous recombination. In the holoenzyme this subunit has ssDNA-dependent ATPase and 5'-3' helicase activity. When added to pre-assembled RecBC greatly stimulates nuclease activity and augments holoenzyme processivity. Negatively regulates the RecA-loading ability of RecBCD.</text>
</comment>
<organism evidence="14 15">
    <name type="scientific">Propionibacterium cyclohexanicum</name>
    <dbReference type="NCBI Taxonomy" id="64702"/>
    <lineage>
        <taxon>Bacteria</taxon>
        <taxon>Bacillati</taxon>
        <taxon>Actinomycetota</taxon>
        <taxon>Actinomycetes</taxon>
        <taxon>Propionibacteriales</taxon>
        <taxon>Propionibacteriaceae</taxon>
        <taxon>Propionibacterium</taxon>
    </lineage>
</organism>
<dbReference type="GO" id="GO:0005524">
    <property type="term" value="F:ATP binding"/>
    <property type="evidence" value="ECO:0007669"/>
    <property type="project" value="UniProtKB-UniRule"/>
</dbReference>
<dbReference type="GO" id="GO:0016887">
    <property type="term" value="F:ATP hydrolysis activity"/>
    <property type="evidence" value="ECO:0007669"/>
    <property type="project" value="RHEA"/>
</dbReference>
<dbReference type="InterPro" id="IPR027785">
    <property type="entry name" value="UvrD-like_helicase_C"/>
</dbReference>
<evidence type="ECO:0000256" key="11">
    <source>
        <dbReference type="HAMAP-Rule" id="MF_01487"/>
    </source>
</evidence>
<dbReference type="GO" id="GO:0017116">
    <property type="term" value="F:single-stranded DNA helicase activity"/>
    <property type="evidence" value="ECO:0007669"/>
    <property type="project" value="TreeGrafter"/>
</dbReference>
<comment type="miscellaneous">
    <text evidence="11">In the RecBCD complex, RecB has a slow 3'-5' helicase, an exonuclease activity and loads RecA onto ssDNA, RecD has a fast 5'-3' helicase activity, while RecC stimulates the ATPase and processivity of the RecB helicase and contributes to recognition of the Chi site.</text>
</comment>
<name>A0A1H9RBM4_9ACTN</name>
<dbReference type="PANTHER" id="PTHR43788:SF6">
    <property type="entry name" value="DNA HELICASE B"/>
    <property type="match status" value="1"/>
</dbReference>
<gene>
    <name evidence="11" type="primary">recD</name>
    <name evidence="14" type="ORF">SAMN05443377_106102</name>
</gene>
<dbReference type="GO" id="GO:0003677">
    <property type="term" value="F:DNA binding"/>
    <property type="evidence" value="ECO:0007669"/>
    <property type="project" value="UniProtKB-UniRule"/>
</dbReference>
<dbReference type="EMBL" id="FOGZ01000006">
    <property type="protein sequence ID" value="SER70058.1"/>
    <property type="molecule type" value="Genomic_DNA"/>
</dbReference>
<evidence type="ECO:0000256" key="7">
    <source>
        <dbReference type="ARBA" id="ARBA00022840"/>
    </source>
</evidence>
<keyword evidence="3 11" id="KW-0227">DNA damage</keyword>
<keyword evidence="1 11" id="KW-0540">Nuclease</keyword>
<dbReference type="GO" id="GO:0008854">
    <property type="term" value="F:exodeoxyribonuclease V activity"/>
    <property type="evidence" value="ECO:0007669"/>
    <property type="project" value="InterPro"/>
</dbReference>
<keyword evidence="9 11" id="KW-0234">DNA repair</keyword>
<dbReference type="OrthoDB" id="9763659at2"/>
<evidence type="ECO:0000256" key="8">
    <source>
        <dbReference type="ARBA" id="ARBA00023125"/>
    </source>
</evidence>
<reference evidence="14 15" key="1">
    <citation type="submission" date="2016-10" db="EMBL/GenBank/DDBJ databases">
        <authorList>
            <person name="de Groot N.N."/>
        </authorList>
    </citation>
    <scope>NUCLEOTIDE SEQUENCE [LARGE SCALE GENOMIC DNA]</scope>
    <source>
        <strain evidence="14 15">DSM 16859</strain>
    </source>
</reference>
<dbReference type="HAMAP" id="MF_01487">
    <property type="entry name" value="RecD"/>
    <property type="match status" value="1"/>
</dbReference>
<keyword evidence="15" id="KW-1185">Reference proteome</keyword>
<feature type="domain" description="RecBCD enzyme subunit RecD N-terminal" evidence="13">
    <location>
        <begin position="21"/>
        <end position="132"/>
    </location>
</feature>
<comment type="subunit">
    <text evidence="11">Heterotrimer of RecB, RecC and RecD. All subunits contribute to DNA-binding.</text>
</comment>
<dbReference type="GO" id="GO:0000724">
    <property type="term" value="P:double-strand break repair via homologous recombination"/>
    <property type="evidence" value="ECO:0007669"/>
    <property type="project" value="UniProtKB-UniRule"/>
</dbReference>
<keyword evidence="2 11" id="KW-0547">Nucleotide-binding</keyword>
<evidence type="ECO:0000256" key="1">
    <source>
        <dbReference type="ARBA" id="ARBA00022722"/>
    </source>
</evidence>
<dbReference type="RefSeq" id="WP_091968456.1">
    <property type="nucleotide sequence ID" value="NZ_FOGZ01000006.1"/>
</dbReference>
<dbReference type="Pfam" id="PF21185">
    <property type="entry name" value="RecD_N"/>
    <property type="match status" value="1"/>
</dbReference>
<keyword evidence="5 11" id="KW-0347">Helicase</keyword>
<evidence type="ECO:0000256" key="6">
    <source>
        <dbReference type="ARBA" id="ARBA00022839"/>
    </source>
</evidence>
<dbReference type="InterPro" id="IPR050534">
    <property type="entry name" value="Coronavir_polyprotein_1ab"/>
</dbReference>
<dbReference type="AlphaFoldDB" id="A0A1H9RBM4"/>
<dbReference type="Gene3D" id="3.40.50.300">
    <property type="entry name" value="P-loop containing nucleotide triphosphate hydrolases"/>
    <property type="match status" value="3"/>
</dbReference>
<feature type="binding site" evidence="11">
    <location>
        <begin position="196"/>
        <end position="203"/>
    </location>
    <ligand>
        <name>ATP</name>
        <dbReference type="ChEBI" id="CHEBI:30616"/>
    </ligand>
</feature>
<dbReference type="CDD" id="cd18809">
    <property type="entry name" value="SF1_C_RecD"/>
    <property type="match status" value="1"/>
</dbReference>
<evidence type="ECO:0000313" key="15">
    <source>
        <dbReference type="Proteomes" id="UP000198815"/>
    </source>
</evidence>
<accession>A0A1H9RBM4</accession>
<dbReference type="PANTHER" id="PTHR43788">
    <property type="entry name" value="DNA2/NAM7 HELICASE FAMILY MEMBER"/>
    <property type="match status" value="1"/>
</dbReference>
<keyword evidence="7 11" id="KW-0067">ATP-binding</keyword>
<evidence type="ECO:0000256" key="9">
    <source>
        <dbReference type="ARBA" id="ARBA00023204"/>
    </source>
</evidence>
<dbReference type="InterPro" id="IPR049550">
    <property type="entry name" value="RecD_N"/>
</dbReference>
<evidence type="ECO:0000256" key="4">
    <source>
        <dbReference type="ARBA" id="ARBA00022801"/>
    </source>
</evidence>
<evidence type="ECO:0000259" key="12">
    <source>
        <dbReference type="Pfam" id="PF13538"/>
    </source>
</evidence>
<dbReference type="GO" id="GO:0043139">
    <property type="term" value="F:5'-3' DNA helicase activity"/>
    <property type="evidence" value="ECO:0007669"/>
    <property type="project" value="UniProtKB-UniRule"/>
</dbReference>
<keyword evidence="6 11" id="KW-0269">Exonuclease</keyword>
<evidence type="ECO:0000256" key="5">
    <source>
        <dbReference type="ARBA" id="ARBA00022806"/>
    </source>
</evidence>
<proteinExistence type="inferred from homology"/>
<dbReference type="Proteomes" id="UP000198815">
    <property type="component" value="Unassembled WGS sequence"/>
</dbReference>
<feature type="domain" description="UvrD-like helicase C-terminal" evidence="12">
    <location>
        <begin position="525"/>
        <end position="571"/>
    </location>
</feature>
<dbReference type="CDD" id="cd17933">
    <property type="entry name" value="DEXSc_RecD-like"/>
    <property type="match status" value="1"/>
</dbReference>
<evidence type="ECO:0000256" key="3">
    <source>
        <dbReference type="ARBA" id="ARBA00022763"/>
    </source>
</evidence>
<comment type="catalytic activity">
    <reaction evidence="11">
        <text>ATP + H2O = ADP + phosphate + H(+)</text>
        <dbReference type="Rhea" id="RHEA:13065"/>
        <dbReference type="ChEBI" id="CHEBI:15377"/>
        <dbReference type="ChEBI" id="CHEBI:15378"/>
        <dbReference type="ChEBI" id="CHEBI:30616"/>
        <dbReference type="ChEBI" id="CHEBI:43474"/>
        <dbReference type="ChEBI" id="CHEBI:456216"/>
        <dbReference type="EC" id="5.6.2.3"/>
    </reaction>
</comment>
<keyword evidence="10 11" id="KW-0413">Isomerase</keyword>
<keyword evidence="8 11" id="KW-0238">DNA-binding</keyword>
<dbReference type="InterPro" id="IPR041851">
    <property type="entry name" value="RecD_N_sf"/>
</dbReference>
<keyword evidence="4 11" id="KW-0378">Hydrolase</keyword>
<evidence type="ECO:0000259" key="13">
    <source>
        <dbReference type="Pfam" id="PF21185"/>
    </source>
</evidence>
<comment type="similarity">
    <text evidence="11">Belongs to the RecD family.</text>
</comment>
<evidence type="ECO:0000256" key="2">
    <source>
        <dbReference type="ARBA" id="ARBA00022741"/>
    </source>
</evidence>
<dbReference type="STRING" id="64702.SAMN05443377_106102"/>
<dbReference type="SUPFAM" id="SSF52540">
    <property type="entry name" value="P-loop containing nucleoside triphosphate hydrolases"/>
    <property type="match status" value="2"/>
</dbReference>
<dbReference type="Pfam" id="PF13245">
    <property type="entry name" value="AAA_19"/>
    <property type="match status" value="1"/>
</dbReference>
<dbReference type="NCBIfam" id="TIGR01447">
    <property type="entry name" value="recD"/>
    <property type="match status" value="1"/>
</dbReference>
<dbReference type="InterPro" id="IPR027417">
    <property type="entry name" value="P-loop_NTPase"/>
</dbReference>
<dbReference type="InterPro" id="IPR006344">
    <property type="entry name" value="RecD"/>
</dbReference>
<dbReference type="Gene3D" id="1.10.10.1020">
    <property type="entry name" value="RecBCD complex, subunit RecD, N-terminal domain"/>
    <property type="match status" value="1"/>
</dbReference>
<evidence type="ECO:0000256" key="10">
    <source>
        <dbReference type="ARBA" id="ARBA00023235"/>
    </source>
</evidence>